<organism evidence="6 7">
    <name type="scientific">Linnemannia gamsii</name>
    <dbReference type="NCBI Taxonomy" id="64522"/>
    <lineage>
        <taxon>Eukaryota</taxon>
        <taxon>Fungi</taxon>
        <taxon>Fungi incertae sedis</taxon>
        <taxon>Mucoromycota</taxon>
        <taxon>Mortierellomycotina</taxon>
        <taxon>Mortierellomycetes</taxon>
        <taxon>Mortierellales</taxon>
        <taxon>Mortierellaceae</taxon>
        <taxon>Linnemannia</taxon>
    </lineage>
</organism>
<gene>
    <name evidence="6" type="ORF">BGZ97_002199</name>
</gene>
<dbReference type="InterPro" id="IPR049680">
    <property type="entry name" value="FLVCR1-2_SLC49-like"/>
</dbReference>
<dbReference type="Pfam" id="PF07690">
    <property type="entry name" value="MFS_1"/>
    <property type="match status" value="1"/>
</dbReference>
<feature type="transmembrane region" description="Helical" evidence="5">
    <location>
        <begin position="242"/>
        <end position="263"/>
    </location>
</feature>
<keyword evidence="4 5" id="KW-0472">Membrane</keyword>
<keyword evidence="2 5" id="KW-0812">Transmembrane</keyword>
<accession>A0A9P6UTV9</accession>
<evidence type="ECO:0000256" key="4">
    <source>
        <dbReference type="ARBA" id="ARBA00023136"/>
    </source>
</evidence>
<name>A0A9P6UTV9_9FUNG</name>
<dbReference type="GO" id="GO:0022857">
    <property type="term" value="F:transmembrane transporter activity"/>
    <property type="evidence" value="ECO:0007669"/>
    <property type="project" value="InterPro"/>
</dbReference>
<feature type="transmembrane region" description="Helical" evidence="5">
    <location>
        <begin position="370"/>
        <end position="388"/>
    </location>
</feature>
<evidence type="ECO:0008006" key="8">
    <source>
        <dbReference type="Google" id="ProtNLM"/>
    </source>
</evidence>
<evidence type="ECO:0000313" key="7">
    <source>
        <dbReference type="Proteomes" id="UP000823405"/>
    </source>
</evidence>
<comment type="subcellular location">
    <subcellularLocation>
        <location evidence="1">Membrane</location>
        <topology evidence="1">Multi-pass membrane protein</topology>
    </subcellularLocation>
</comment>
<dbReference type="InterPro" id="IPR036259">
    <property type="entry name" value="MFS_trans_sf"/>
</dbReference>
<protein>
    <recommendedName>
        <fullName evidence="8">MFS general substrate transporter</fullName>
    </recommendedName>
</protein>
<feature type="transmembrane region" description="Helical" evidence="5">
    <location>
        <begin position="20"/>
        <end position="42"/>
    </location>
</feature>
<dbReference type="AlphaFoldDB" id="A0A9P6UTV9"/>
<feature type="transmembrane region" description="Helical" evidence="5">
    <location>
        <begin position="151"/>
        <end position="170"/>
    </location>
</feature>
<dbReference type="Gene3D" id="1.20.1250.20">
    <property type="entry name" value="MFS general substrate transporter like domains"/>
    <property type="match status" value="1"/>
</dbReference>
<evidence type="ECO:0000256" key="3">
    <source>
        <dbReference type="ARBA" id="ARBA00022989"/>
    </source>
</evidence>
<keyword evidence="7" id="KW-1185">Reference proteome</keyword>
<feature type="transmembrane region" description="Helical" evidence="5">
    <location>
        <begin position="297"/>
        <end position="318"/>
    </location>
</feature>
<keyword evidence="3 5" id="KW-1133">Transmembrane helix</keyword>
<evidence type="ECO:0000256" key="1">
    <source>
        <dbReference type="ARBA" id="ARBA00004141"/>
    </source>
</evidence>
<dbReference type="PANTHER" id="PTHR10924:SF6">
    <property type="entry name" value="SOLUTE CARRIER FAMILY 49 MEMBER A3"/>
    <property type="match status" value="1"/>
</dbReference>
<dbReference type="EMBL" id="JAAAIN010000148">
    <property type="protein sequence ID" value="KAG0319404.1"/>
    <property type="molecule type" value="Genomic_DNA"/>
</dbReference>
<dbReference type="SUPFAM" id="SSF103473">
    <property type="entry name" value="MFS general substrate transporter"/>
    <property type="match status" value="1"/>
</dbReference>
<dbReference type="OrthoDB" id="422206at2759"/>
<dbReference type="InterPro" id="IPR011701">
    <property type="entry name" value="MFS"/>
</dbReference>
<feature type="transmembrane region" description="Helical" evidence="5">
    <location>
        <begin position="117"/>
        <end position="139"/>
    </location>
</feature>
<comment type="caution">
    <text evidence="6">The sequence shown here is derived from an EMBL/GenBank/DDBJ whole genome shotgun (WGS) entry which is preliminary data.</text>
</comment>
<feature type="transmembrane region" description="Helical" evidence="5">
    <location>
        <begin position="87"/>
        <end position="105"/>
    </location>
</feature>
<feature type="transmembrane region" description="Helical" evidence="5">
    <location>
        <begin position="275"/>
        <end position="291"/>
    </location>
</feature>
<evidence type="ECO:0000256" key="2">
    <source>
        <dbReference type="ARBA" id="ARBA00022692"/>
    </source>
</evidence>
<proteinExistence type="predicted"/>
<sequence>MNPAEEHHPVVYRTYKARYFGLFAIVLLNIATTFVWLTYSSVPEAAEAYLNCSSFLVSVTSILYFFAFIVMAPVSGWMFEKRGIKKSLLFGAGIQVLGAWLRYFGHFVGSTPENRTATMIGTVSNASAAALAQLIIPIITDDTKPETMPNSVLFTAILSTVAIIPAFFVADRPPTPPSPSAAEALQETVEEPFHISLKKVGTNKQFLLLLLVFGSLVGIFNSVTSLLATFTGPYGYTSNQAGYLGAGMVLAGLVGAAVSGPLVDKTKQYKSVCKTAVPVAVACVIGFVFAVRRDFFAGMLTLLIISGFSAFAALPAALELAVEITYPVTPASSTSILWAFGQLVAIIMLFTLQGLQDDELSARTGLNPPLIFNAAWCVVFAIIPVFFINSPYKRLEAEAVSRRRDEVEEMASIENKGLGNEKEEV</sequence>
<feature type="transmembrane region" description="Helical" evidence="5">
    <location>
        <begin position="330"/>
        <end position="350"/>
    </location>
</feature>
<feature type="transmembrane region" description="Helical" evidence="5">
    <location>
        <begin position="206"/>
        <end position="230"/>
    </location>
</feature>
<dbReference type="Proteomes" id="UP000823405">
    <property type="component" value="Unassembled WGS sequence"/>
</dbReference>
<reference evidence="6" key="1">
    <citation type="journal article" date="2020" name="Fungal Divers.">
        <title>Resolving the Mortierellaceae phylogeny through synthesis of multi-gene phylogenetics and phylogenomics.</title>
        <authorList>
            <person name="Vandepol N."/>
            <person name="Liber J."/>
            <person name="Desiro A."/>
            <person name="Na H."/>
            <person name="Kennedy M."/>
            <person name="Barry K."/>
            <person name="Grigoriev I.V."/>
            <person name="Miller A.N."/>
            <person name="O'Donnell K."/>
            <person name="Stajich J.E."/>
            <person name="Bonito G."/>
        </authorList>
    </citation>
    <scope>NUCLEOTIDE SEQUENCE</scope>
    <source>
        <strain evidence="6">NVP60</strain>
    </source>
</reference>
<evidence type="ECO:0000256" key="5">
    <source>
        <dbReference type="SAM" id="Phobius"/>
    </source>
</evidence>
<feature type="transmembrane region" description="Helical" evidence="5">
    <location>
        <begin position="54"/>
        <end position="75"/>
    </location>
</feature>
<evidence type="ECO:0000313" key="6">
    <source>
        <dbReference type="EMBL" id="KAG0319404.1"/>
    </source>
</evidence>
<dbReference type="GO" id="GO:0016020">
    <property type="term" value="C:membrane"/>
    <property type="evidence" value="ECO:0007669"/>
    <property type="project" value="UniProtKB-SubCell"/>
</dbReference>
<dbReference type="PANTHER" id="PTHR10924">
    <property type="entry name" value="MAJOR FACILITATOR SUPERFAMILY PROTEIN-RELATED"/>
    <property type="match status" value="1"/>
</dbReference>